<dbReference type="PANTHER" id="PTHR47165">
    <property type="entry name" value="OS03G0429900 PROTEIN"/>
    <property type="match status" value="1"/>
</dbReference>
<evidence type="ECO:0000259" key="8">
    <source>
        <dbReference type="Pfam" id="PF16900"/>
    </source>
</evidence>
<sequence length="514" mass="58660">MVGMWSLISEFHQSKTTWAFKARAVRVYTVPAHGIYGESLQCIFHDAEGTKIHAHIAKSEVAKFEHLFREGNVYAIRKVLVLDNYMKFKTTRNAFKLLFVNRTDAFEISNINFPMRMFDFTSIAALKDAEVIDETYAIDVIGKVTSMSDPKDLTKNGKQTRLLDLTLGDANGNTIACTLWENMVEEFMDFLKTKPKSITLILQRCRAKKFQGRVEVTNMFHVTKMLLNSNSEECAAFNSTFGPDNDDGGDALALATFVTPSFQDDLTAGKVQLLSIADLMKMEEDGKHWIYGEILTIDSYRDWYYISCRGCSRKVCPEGDNFSCGVCNTKEVVLRYKINVRVMDETGHASFVFWDKECFTLVGKTASTLHEEIEQKNVGPYYFPVEIDAMVETKGLFRVQTKKENKYYKGVPTFSVIGMNCDPTVIALYKYKGKAVEEEDDAVEEEDDFTLLRKEFSVSEEVLIPDEEETSPLLSKEKRKELVVNYDGIKRKLFVEPPPVKPPKKLKKVKMEKE</sequence>
<keyword evidence="2" id="KW-0479">Metal-binding</keyword>
<dbReference type="Pfam" id="PF08646">
    <property type="entry name" value="Rep_fac-A_C"/>
    <property type="match status" value="1"/>
</dbReference>
<dbReference type="CDD" id="cd04481">
    <property type="entry name" value="RPA1_DBD_B_like"/>
    <property type="match status" value="1"/>
</dbReference>
<dbReference type="CDD" id="cd04480">
    <property type="entry name" value="RPA1_DBD_A_like"/>
    <property type="match status" value="1"/>
</dbReference>
<dbReference type="EMBL" id="CAMAPF010001139">
    <property type="protein sequence ID" value="CAH9147749.1"/>
    <property type="molecule type" value="Genomic_DNA"/>
</dbReference>
<dbReference type="CDD" id="cd04476">
    <property type="entry name" value="RPA1_DBD_C"/>
    <property type="match status" value="1"/>
</dbReference>
<dbReference type="Proteomes" id="UP001152523">
    <property type="component" value="Unassembled WGS sequence"/>
</dbReference>
<dbReference type="InterPro" id="IPR003871">
    <property type="entry name" value="RFA1B/D_OB_1st"/>
</dbReference>
<keyword evidence="3" id="KW-0863">Zinc-finger</keyword>
<organism evidence="9 10">
    <name type="scientific">Cuscuta epithymum</name>
    <dbReference type="NCBI Taxonomy" id="186058"/>
    <lineage>
        <taxon>Eukaryota</taxon>
        <taxon>Viridiplantae</taxon>
        <taxon>Streptophyta</taxon>
        <taxon>Embryophyta</taxon>
        <taxon>Tracheophyta</taxon>
        <taxon>Spermatophyta</taxon>
        <taxon>Magnoliopsida</taxon>
        <taxon>eudicotyledons</taxon>
        <taxon>Gunneridae</taxon>
        <taxon>Pentapetalae</taxon>
        <taxon>asterids</taxon>
        <taxon>lamiids</taxon>
        <taxon>Solanales</taxon>
        <taxon>Convolvulaceae</taxon>
        <taxon>Cuscuteae</taxon>
        <taxon>Cuscuta</taxon>
        <taxon>Cuscuta subgen. Cuscuta</taxon>
    </lineage>
</organism>
<dbReference type="AlphaFoldDB" id="A0AAV0GKQ9"/>
<keyword evidence="10" id="KW-1185">Reference proteome</keyword>
<dbReference type="InterPro" id="IPR031657">
    <property type="entry name" value="REPA_OB_2"/>
</dbReference>
<evidence type="ECO:0000256" key="3">
    <source>
        <dbReference type="ARBA" id="ARBA00022771"/>
    </source>
</evidence>
<dbReference type="Pfam" id="PF02721">
    <property type="entry name" value="DUF223"/>
    <property type="match status" value="1"/>
</dbReference>
<comment type="caution">
    <text evidence="9">The sequence shown here is derived from an EMBL/GenBank/DDBJ whole genome shotgun (WGS) entry which is preliminary data.</text>
</comment>
<dbReference type="Pfam" id="PF16900">
    <property type="entry name" value="REPA_OB_2"/>
    <property type="match status" value="1"/>
</dbReference>
<reference evidence="9" key="1">
    <citation type="submission" date="2022-07" db="EMBL/GenBank/DDBJ databases">
        <authorList>
            <person name="Macas J."/>
            <person name="Novak P."/>
            <person name="Neumann P."/>
        </authorList>
    </citation>
    <scope>NUCLEOTIDE SEQUENCE</scope>
</reference>
<dbReference type="GO" id="GO:0003677">
    <property type="term" value="F:DNA binding"/>
    <property type="evidence" value="ECO:0007669"/>
    <property type="project" value="UniProtKB-KW"/>
</dbReference>
<dbReference type="InterPro" id="IPR047192">
    <property type="entry name" value="Euk_RPA1_DBD_C"/>
</dbReference>
<dbReference type="SUPFAM" id="SSF50249">
    <property type="entry name" value="Nucleic acid-binding proteins"/>
    <property type="match status" value="3"/>
</dbReference>
<evidence type="ECO:0000259" key="6">
    <source>
        <dbReference type="Pfam" id="PF02721"/>
    </source>
</evidence>
<dbReference type="InterPro" id="IPR013955">
    <property type="entry name" value="Rep_factor-A_C"/>
</dbReference>
<evidence type="ECO:0000259" key="7">
    <source>
        <dbReference type="Pfam" id="PF08646"/>
    </source>
</evidence>
<feature type="domain" description="Replication factor A C-terminal" evidence="7">
    <location>
        <begin position="302"/>
        <end position="405"/>
    </location>
</feature>
<dbReference type="InterPro" id="IPR012340">
    <property type="entry name" value="NA-bd_OB-fold"/>
</dbReference>
<feature type="domain" description="Replication protein A 70 kDa DNA-binding subunit B/D first OB fold" evidence="6">
    <location>
        <begin position="7"/>
        <end position="104"/>
    </location>
</feature>
<evidence type="ECO:0008006" key="11">
    <source>
        <dbReference type="Google" id="ProtNLM"/>
    </source>
</evidence>
<dbReference type="GO" id="GO:0008270">
    <property type="term" value="F:zinc ion binding"/>
    <property type="evidence" value="ECO:0007669"/>
    <property type="project" value="UniProtKB-KW"/>
</dbReference>
<evidence type="ECO:0000256" key="2">
    <source>
        <dbReference type="ARBA" id="ARBA00022723"/>
    </source>
</evidence>
<dbReference type="PANTHER" id="PTHR47165:SF4">
    <property type="entry name" value="OS03G0429900 PROTEIN"/>
    <property type="match status" value="1"/>
</dbReference>
<evidence type="ECO:0000256" key="4">
    <source>
        <dbReference type="ARBA" id="ARBA00022833"/>
    </source>
</evidence>
<comment type="similarity">
    <text evidence="1">Belongs to the replication factor A protein 1 family.</text>
</comment>
<evidence type="ECO:0000256" key="5">
    <source>
        <dbReference type="ARBA" id="ARBA00023125"/>
    </source>
</evidence>
<name>A0AAV0GKQ9_9ASTE</name>
<protein>
    <recommendedName>
        <fullName evidence="11">Replication factor A C-terminal domain-containing protein</fullName>
    </recommendedName>
</protein>
<proteinExistence type="inferred from homology"/>
<evidence type="ECO:0000313" key="10">
    <source>
        <dbReference type="Proteomes" id="UP001152523"/>
    </source>
</evidence>
<feature type="domain" description="Replication protein A OB" evidence="8">
    <location>
        <begin position="127"/>
        <end position="214"/>
    </location>
</feature>
<accession>A0AAV0GKQ9</accession>
<keyword evidence="4" id="KW-0862">Zinc</keyword>
<gene>
    <name evidence="9" type="ORF">CEPIT_LOCUS43970</name>
</gene>
<evidence type="ECO:0000313" key="9">
    <source>
        <dbReference type="EMBL" id="CAH9147749.1"/>
    </source>
</evidence>
<dbReference type="Gene3D" id="2.40.50.140">
    <property type="entry name" value="Nucleic acid-binding proteins"/>
    <property type="match status" value="3"/>
</dbReference>
<keyword evidence="5" id="KW-0238">DNA-binding</keyword>
<evidence type="ECO:0000256" key="1">
    <source>
        <dbReference type="ARBA" id="ARBA00005690"/>
    </source>
</evidence>